<proteinExistence type="inferred from homology"/>
<comment type="function">
    <text evidence="3">Catalyzes the last step of the phosphorylated serine biosynthetic pathway, i.e. dephosphorylation of O-phospho-L-serine to form L-serine.</text>
</comment>
<comment type="catalytic activity">
    <reaction evidence="3">
        <text>O-phospho-D-serine + H2O = D-serine + phosphate</text>
        <dbReference type="Rhea" id="RHEA:24873"/>
        <dbReference type="ChEBI" id="CHEBI:15377"/>
        <dbReference type="ChEBI" id="CHEBI:35247"/>
        <dbReference type="ChEBI" id="CHEBI:43474"/>
        <dbReference type="ChEBI" id="CHEBI:58680"/>
        <dbReference type="EC" id="3.1.3.3"/>
    </reaction>
</comment>
<dbReference type="InterPro" id="IPR006439">
    <property type="entry name" value="HAD-SF_hydro_IA"/>
</dbReference>
<dbReference type="InterPro" id="IPR044266">
    <property type="entry name" value="PSP_YsaA"/>
</dbReference>
<keyword evidence="3" id="KW-0170">Cobalt</keyword>
<name>A0A953LKJ7_SYMTR</name>
<evidence type="ECO:0000256" key="1">
    <source>
        <dbReference type="ARBA" id="ARBA00022801"/>
    </source>
</evidence>
<evidence type="ECO:0000313" key="4">
    <source>
        <dbReference type="EMBL" id="MBY6277087.1"/>
    </source>
</evidence>
<comment type="cofactor">
    <cofactor evidence="3">
        <name>Mg(2+)</name>
        <dbReference type="ChEBI" id="CHEBI:18420"/>
    </cofactor>
    <cofactor evidence="3">
        <name>Co(2+)</name>
        <dbReference type="ChEBI" id="CHEBI:48828"/>
    </cofactor>
</comment>
<dbReference type="SFLD" id="SFLDG01135">
    <property type="entry name" value="C1.5.6:_HAD__Beta-PGM__Phospha"/>
    <property type="match status" value="1"/>
</dbReference>
<keyword evidence="2 3" id="KW-0460">Magnesium</keyword>
<comment type="catalytic activity">
    <reaction evidence="3">
        <text>O-phospho-L-serine + H2O = L-serine + phosphate</text>
        <dbReference type="Rhea" id="RHEA:21208"/>
        <dbReference type="ChEBI" id="CHEBI:15377"/>
        <dbReference type="ChEBI" id="CHEBI:33384"/>
        <dbReference type="ChEBI" id="CHEBI:43474"/>
        <dbReference type="ChEBI" id="CHEBI:57524"/>
        <dbReference type="EC" id="3.1.3.3"/>
    </reaction>
</comment>
<dbReference type="Proteomes" id="UP000732377">
    <property type="component" value="Unassembled WGS sequence"/>
</dbReference>
<dbReference type="NCBIfam" id="TIGR01662">
    <property type="entry name" value="HAD-SF-IIIA"/>
    <property type="match status" value="1"/>
</dbReference>
<keyword evidence="3" id="KW-0718">Serine biosynthesis</keyword>
<comment type="caution">
    <text evidence="4">The sequence shown here is derived from an EMBL/GenBank/DDBJ whole genome shotgun (WGS) entry which is preliminary data.</text>
</comment>
<dbReference type="SFLD" id="SFLDG01129">
    <property type="entry name" value="C1.5:_HAD__Beta-PGM__Phosphata"/>
    <property type="match status" value="1"/>
</dbReference>
<dbReference type="GO" id="GO:0036424">
    <property type="term" value="F:L-phosphoserine phosphatase activity"/>
    <property type="evidence" value="ECO:0007669"/>
    <property type="project" value="UniProtKB-UniRule"/>
</dbReference>
<dbReference type="EC" id="3.1.3.3" evidence="3"/>
<dbReference type="Pfam" id="PF00702">
    <property type="entry name" value="Hydrolase"/>
    <property type="match status" value="1"/>
</dbReference>
<dbReference type="InterPro" id="IPR006549">
    <property type="entry name" value="HAD-SF_hydro_IIIA"/>
</dbReference>
<dbReference type="NCBIfam" id="TIGR01549">
    <property type="entry name" value="HAD-SF-IA-v1"/>
    <property type="match status" value="1"/>
</dbReference>
<reference evidence="4" key="1">
    <citation type="submission" date="2017-11" db="EMBL/GenBank/DDBJ databases">
        <title>Three new genomes from thermophilic consortium.</title>
        <authorList>
            <person name="Quaggio R."/>
            <person name="Amgarten D."/>
            <person name="Setubal J.C."/>
        </authorList>
    </citation>
    <scope>NUCLEOTIDE SEQUENCE</scope>
    <source>
        <strain evidence="4">ZCTH01-B2</strain>
    </source>
</reference>
<accession>A0A953LKJ7</accession>
<dbReference type="HAMAP" id="MF_02240">
    <property type="entry name" value="PSP"/>
    <property type="match status" value="1"/>
</dbReference>
<dbReference type="AlphaFoldDB" id="A0A953LKJ7"/>
<keyword evidence="1 3" id="KW-0378">Hydrolase</keyword>
<dbReference type="PANTHER" id="PTHR46470:SF3">
    <property type="entry name" value="N-ACYLNEURAMINATE-9-PHOSPHATASE"/>
    <property type="match status" value="1"/>
</dbReference>
<evidence type="ECO:0000313" key="5">
    <source>
        <dbReference type="Proteomes" id="UP000732377"/>
    </source>
</evidence>
<dbReference type="GO" id="GO:0006564">
    <property type="term" value="P:L-serine biosynthetic process"/>
    <property type="evidence" value="ECO:0007669"/>
    <property type="project" value="UniProtKB-UniRule"/>
</dbReference>
<dbReference type="InterPro" id="IPR051400">
    <property type="entry name" value="HAD-like_hydrolase"/>
</dbReference>
<gene>
    <name evidence="4" type="ORF">CWE10_12890</name>
</gene>
<evidence type="ECO:0000256" key="2">
    <source>
        <dbReference type="ARBA" id="ARBA00022842"/>
    </source>
</evidence>
<dbReference type="Gene3D" id="3.40.50.1000">
    <property type="entry name" value="HAD superfamily/HAD-like"/>
    <property type="match status" value="1"/>
</dbReference>
<comment type="similarity">
    <text evidence="3">Belongs to the HAD-like hydrolase superfamily.</text>
</comment>
<dbReference type="SFLD" id="SFLDS00003">
    <property type="entry name" value="Haloacid_Dehalogenase"/>
    <property type="match status" value="1"/>
</dbReference>
<dbReference type="EMBL" id="PIUK01000136">
    <property type="protein sequence ID" value="MBY6277087.1"/>
    <property type="molecule type" value="Genomic_DNA"/>
</dbReference>
<protein>
    <recommendedName>
        <fullName evidence="3">Phosphoserine phosphatase</fullName>
        <shortName evidence="3">PSP</shortName>
        <ecNumber evidence="3">3.1.3.3</ecNumber>
    </recommendedName>
</protein>
<evidence type="ECO:0000256" key="3">
    <source>
        <dbReference type="HAMAP-Rule" id="MF_02240"/>
    </source>
</evidence>
<sequence>MVRAVLFDLDETLILDEPVTREALAAAAALAGSRADPERLAARAWAEARRRWAEGPYAAYCRRIGHSAAEGLWARYDRGDHPAIQGLRQWAPDYRVAVWREALAEQGVRDDALAEAMAERFAAARRRYLRYPEVDPLLAVLRERGYLLGIVTNGVPDLQREKLAGSGLEREVDAVVISGEVDCGKPDPGIFRHICRSLGVAPHEAVMVGDNPGRDVAGGRAAGLLTVWVQRGGRERDERRPADLACTDLSALLPWLEALG</sequence>
<dbReference type="NCBIfam" id="TIGR01509">
    <property type="entry name" value="HAD-SF-IA-v3"/>
    <property type="match status" value="1"/>
</dbReference>
<dbReference type="InterPro" id="IPR036412">
    <property type="entry name" value="HAD-like_sf"/>
</dbReference>
<dbReference type="PANTHER" id="PTHR46470">
    <property type="entry name" value="N-ACYLNEURAMINATE-9-PHOSPHATASE"/>
    <property type="match status" value="1"/>
</dbReference>
<keyword evidence="3" id="KW-0028">Amino-acid biosynthesis</keyword>
<dbReference type="Gene3D" id="1.20.120.710">
    <property type="entry name" value="Haloacid dehalogenase hydrolase-like domain"/>
    <property type="match status" value="1"/>
</dbReference>
<organism evidence="4 5">
    <name type="scientific">Symbiobacterium thermophilum</name>
    <dbReference type="NCBI Taxonomy" id="2734"/>
    <lineage>
        <taxon>Bacteria</taxon>
        <taxon>Bacillati</taxon>
        <taxon>Bacillota</taxon>
        <taxon>Clostridia</taxon>
        <taxon>Eubacteriales</taxon>
        <taxon>Symbiobacteriaceae</taxon>
        <taxon>Symbiobacterium</taxon>
    </lineage>
</organism>
<comment type="pathway">
    <text evidence="3">Amino-acid biosynthesis; L-serine biosynthesis; L-serine from 3-phospho-D-glycerate: step 3/3.</text>
</comment>
<dbReference type="SUPFAM" id="SSF56784">
    <property type="entry name" value="HAD-like"/>
    <property type="match status" value="1"/>
</dbReference>
<dbReference type="InterPro" id="IPR023214">
    <property type="entry name" value="HAD_sf"/>
</dbReference>